<keyword evidence="3" id="KW-1185">Reference proteome</keyword>
<gene>
    <name evidence="2" type="ORF">LVIROSA_LOCUS3010</name>
</gene>
<dbReference type="PANTHER" id="PTHR31569">
    <property type="entry name" value="SWIM-TYPE DOMAIN-CONTAINING PROTEIN"/>
    <property type="match status" value="1"/>
</dbReference>
<comment type="caution">
    <text evidence="2">The sequence shown here is derived from an EMBL/GenBank/DDBJ whole genome shotgun (WGS) entry which is preliminary data.</text>
</comment>
<dbReference type="AlphaFoldDB" id="A0AAU9LTL9"/>
<reference evidence="2 3" key="1">
    <citation type="submission" date="2022-01" db="EMBL/GenBank/DDBJ databases">
        <authorList>
            <person name="Xiong W."/>
            <person name="Schranz E."/>
        </authorList>
    </citation>
    <scope>NUCLEOTIDE SEQUENCE [LARGE SCALE GENOMIC DNA]</scope>
</reference>
<name>A0AAU9LTL9_9ASTR</name>
<dbReference type="EMBL" id="CAKMRJ010000001">
    <property type="protein sequence ID" value="CAH1415144.1"/>
    <property type="molecule type" value="Genomic_DNA"/>
</dbReference>
<organism evidence="2 3">
    <name type="scientific">Lactuca virosa</name>
    <dbReference type="NCBI Taxonomy" id="75947"/>
    <lineage>
        <taxon>Eukaryota</taxon>
        <taxon>Viridiplantae</taxon>
        <taxon>Streptophyta</taxon>
        <taxon>Embryophyta</taxon>
        <taxon>Tracheophyta</taxon>
        <taxon>Spermatophyta</taxon>
        <taxon>Magnoliopsida</taxon>
        <taxon>eudicotyledons</taxon>
        <taxon>Gunneridae</taxon>
        <taxon>Pentapetalae</taxon>
        <taxon>asterids</taxon>
        <taxon>campanulids</taxon>
        <taxon>Asterales</taxon>
        <taxon>Asteraceae</taxon>
        <taxon>Cichorioideae</taxon>
        <taxon>Cichorieae</taxon>
        <taxon>Lactucinae</taxon>
        <taxon>Lactuca</taxon>
    </lineage>
</organism>
<protein>
    <recommendedName>
        <fullName evidence="4">Protein FAR1-RELATED SEQUENCE</fullName>
    </recommendedName>
</protein>
<feature type="region of interest" description="Disordered" evidence="1">
    <location>
        <begin position="388"/>
        <end position="425"/>
    </location>
</feature>
<feature type="compositionally biased region" description="Basic residues" evidence="1">
    <location>
        <begin position="394"/>
        <end position="405"/>
    </location>
</feature>
<evidence type="ECO:0008006" key="4">
    <source>
        <dbReference type="Google" id="ProtNLM"/>
    </source>
</evidence>
<evidence type="ECO:0000313" key="2">
    <source>
        <dbReference type="EMBL" id="CAH1415144.1"/>
    </source>
</evidence>
<accession>A0AAU9LTL9</accession>
<sequence length="497" mass="57649">MPPPSPPPVVRRWYTDDERESEEGRVLSRIGGSITMVNTFVLVKTICDGSNHGFVELFRSYIKQYDGWTLMVICDLHNHPPAEYMEGHAFAMRLKEHKKQLVADLTNQNVSPHDILSILKECDENNVSTLKTIYNERLKIRSSRNYGKTPMQVLMEILNEKYFVTEFSVNNVLNYLDEVWLNKYKEMFVLVWIDQHLNFGQRTTNRVESAHSNLKKYLDGTNSSLDKFIGCLDRFVRSQLPSIHDSLEKNRIVRKREHDLPCFRLLWGSVSHEAFDKLVGELYWLSENQIDSSNCGCKLQHNCGLPCACMLSIYLNSGEYIPLDSIDIFWRKLDLSESSSVANEDIHCEDDLEMIKEKFYQQSIAGKKSMIRKLRDIFLPSKTRIKEPAIQKNTRGRPNLKKQQQKRVDSTNQAPRRRSYSTTSKYDGLNSTWMNKEPERHSSYVIVIPDMNEAILEFDEAITDMNEAIPYLNEAIPDSNETIPGLNKFLDSKQEPQ</sequence>
<feature type="compositionally biased region" description="Polar residues" evidence="1">
    <location>
        <begin position="410"/>
        <end position="425"/>
    </location>
</feature>
<dbReference type="InterPro" id="IPR052579">
    <property type="entry name" value="Zinc_finger_SWIM"/>
</dbReference>
<dbReference type="Proteomes" id="UP001157418">
    <property type="component" value="Unassembled WGS sequence"/>
</dbReference>
<evidence type="ECO:0000313" key="3">
    <source>
        <dbReference type="Proteomes" id="UP001157418"/>
    </source>
</evidence>
<dbReference type="PANTHER" id="PTHR31569:SF4">
    <property type="entry name" value="SWIM-TYPE DOMAIN-CONTAINING PROTEIN"/>
    <property type="match status" value="1"/>
</dbReference>
<proteinExistence type="predicted"/>
<evidence type="ECO:0000256" key="1">
    <source>
        <dbReference type="SAM" id="MobiDB-lite"/>
    </source>
</evidence>